<dbReference type="Pfam" id="PF13205">
    <property type="entry name" value="Big_5"/>
    <property type="match status" value="1"/>
</dbReference>
<accession>A0A919Y992</accession>
<proteinExistence type="predicted"/>
<sequence length="326" mass="35439">MRQVTSGYQKQNDEKKRLMSKGFQMFGLRRGLRLLVLASLISAGMLAGSAAVPAMAAEAGTAAGMNQDQSEALTYLNSVRAKVGLQPLQFSATISKAARLHALYYNANHEKLAENSHSQTKGASGFTGATVLERLKASGWSPGPNGYTTGEVMHFEQSGSKEAIESWLNTAYHREIILSHKYKEIGIGLVDGTAVMDLAGPYDPAPIKGGIAVFPYNGMKNVDVGFYGLENPNPLSKFNVKESGYIISATAQNEMVWHKADITDESGADVPYFEELRNKNTLFMYPKSVLKENHTYKVSLSYEMKGKAGKQQITWSFTTGAAGSKS</sequence>
<evidence type="ECO:0000313" key="4">
    <source>
        <dbReference type="EMBL" id="GIO46486.1"/>
    </source>
</evidence>
<evidence type="ECO:0000259" key="3">
    <source>
        <dbReference type="Pfam" id="PF13205"/>
    </source>
</evidence>
<dbReference type="EMBL" id="BORT01000004">
    <property type="protein sequence ID" value="GIO46486.1"/>
    <property type="molecule type" value="Genomic_DNA"/>
</dbReference>
<keyword evidence="5" id="KW-1185">Reference proteome</keyword>
<keyword evidence="1" id="KW-0732">Signal</keyword>
<dbReference type="InterPro" id="IPR014044">
    <property type="entry name" value="CAP_dom"/>
</dbReference>
<dbReference type="Gene3D" id="3.40.33.10">
    <property type="entry name" value="CAP"/>
    <property type="match status" value="1"/>
</dbReference>
<reference evidence="4 5" key="1">
    <citation type="submission" date="2021-03" db="EMBL/GenBank/DDBJ databases">
        <title>Antimicrobial resistance genes in bacteria isolated from Japanese honey, and their potential for conferring macrolide and lincosamide resistance in the American foulbrood pathogen Paenibacillus larvae.</title>
        <authorList>
            <person name="Okamoto M."/>
            <person name="Kumagai M."/>
            <person name="Kanamori H."/>
            <person name="Takamatsu D."/>
        </authorList>
    </citation>
    <scope>NUCLEOTIDE SEQUENCE [LARGE SCALE GENOMIC DNA]</scope>
    <source>
        <strain evidence="4 5">J34TS1</strain>
    </source>
</reference>
<evidence type="ECO:0000256" key="1">
    <source>
        <dbReference type="ARBA" id="ARBA00022729"/>
    </source>
</evidence>
<name>A0A919Y992_9BACL</name>
<organism evidence="4 5">
    <name type="scientific">Paenibacillus azoreducens</name>
    <dbReference type="NCBI Taxonomy" id="116718"/>
    <lineage>
        <taxon>Bacteria</taxon>
        <taxon>Bacillati</taxon>
        <taxon>Bacillota</taxon>
        <taxon>Bacilli</taxon>
        <taxon>Bacillales</taxon>
        <taxon>Paenibacillaceae</taxon>
        <taxon>Paenibacillus</taxon>
    </lineage>
</organism>
<dbReference type="InterPro" id="IPR035940">
    <property type="entry name" value="CAP_sf"/>
</dbReference>
<dbReference type="Proteomes" id="UP000682811">
    <property type="component" value="Unassembled WGS sequence"/>
</dbReference>
<evidence type="ECO:0000259" key="2">
    <source>
        <dbReference type="Pfam" id="PF00188"/>
    </source>
</evidence>
<comment type="caution">
    <text evidence="4">The sequence shown here is derived from an EMBL/GenBank/DDBJ whole genome shotgun (WGS) entry which is preliminary data.</text>
</comment>
<dbReference type="SUPFAM" id="SSF55797">
    <property type="entry name" value="PR-1-like"/>
    <property type="match status" value="1"/>
</dbReference>
<dbReference type="Pfam" id="PF00188">
    <property type="entry name" value="CAP"/>
    <property type="match status" value="1"/>
</dbReference>
<dbReference type="AlphaFoldDB" id="A0A919Y992"/>
<dbReference type="CDD" id="cd05379">
    <property type="entry name" value="CAP_bacterial"/>
    <property type="match status" value="1"/>
</dbReference>
<dbReference type="PANTHER" id="PTHR31157">
    <property type="entry name" value="SCP DOMAIN-CONTAINING PROTEIN"/>
    <property type="match status" value="1"/>
</dbReference>
<feature type="domain" description="SbsA Ig-like" evidence="3">
    <location>
        <begin position="259"/>
        <end position="319"/>
    </location>
</feature>
<evidence type="ECO:0008006" key="6">
    <source>
        <dbReference type="Google" id="ProtNLM"/>
    </source>
</evidence>
<dbReference type="InterPro" id="IPR032812">
    <property type="entry name" value="SbsA_Ig"/>
</dbReference>
<feature type="domain" description="SCP" evidence="2">
    <location>
        <begin position="74"/>
        <end position="193"/>
    </location>
</feature>
<protein>
    <recommendedName>
        <fullName evidence="6">SCP domain-containing protein</fullName>
    </recommendedName>
</protein>
<gene>
    <name evidence="4" type="ORF">J34TS1_12510</name>
</gene>
<dbReference type="RefSeq" id="WP_212977517.1">
    <property type="nucleotide sequence ID" value="NZ_AP025343.1"/>
</dbReference>
<dbReference type="PANTHER" id="PTHR31157:SF1">
    <property type="entry name" value="SCP DOMAIN-CONTAINING PROTEIN"/>
    <property type="match status" value="1"/>
</dbReference>
<evidence type="ECO:0000313" key="5">
    <source>
        <dbReference type="Proteomes" id="UP000682811"/>
    </source>
</evidence>